<dbReference type="KEGG" id="als:DJ013_20180"/>
<dbReference type="EMBL" id="CP029480">
    <property type="protein sequence ID" value="AWW00365.1"/>
    <property type="molecule type" value="Genomic_DNA"/>
</dbReference>
<gene>
    <name evidence="1" type="ORF">DJ013_20180</name>
</gene>
<keyword evidence="2" id="KW-1185">Reference proteome</keyword>
<dbReference type="OrthoDB" id="666398at2"/>
<proteinExistence type="predicted"/>
<evidence type="ECO:0000313" key="1">
    <source>
        <dbReference type="EMBL" id="AWW00365.1"/>
    </source>
</evidence>
<protein>
    <submittedName>
        <fullName evidence="1">Uncharacterized protein</fullName>
    </submittedName>
</protein>
<reference evidence="1 2" key="1">
    <citation type="submission" date="2018-05" db="EMBL/GenBank/DDBJ databases">
        <title>Complete genome sequence of Arcticibacterium luteifluviistationis SM1504T, a cytophagaceae bacterium isolated from Arctic surface seawater.</title>
        <authorList>
            <person name="Li Y."/>
            <person name="Qin Q.-L."/>
        </authorList>
    </citation>
    <scope>NUCLEOTIDE SEQUENCE [LARGE SCALE GENOMIC DNA]</scope>
    <source>
        <strain evidence="1 2">SM1504</strain>
    </source>
</reference>
<dbReference type="AlphaFoldDB" id="A0A2Z4GH60"/>
<dbReference type="PROSITE" id="PS51257">
    <property type="entry name" value="PROKAR_LIPOPROTEIN"/>
    <property type="match status" value="1"/>
</dbReference>
<accession>A0A2Z4GH60</accession>
<dbReference type="Proteomes" id="UP000249873">
    <property type="component" value="Chromosome"/>
</dbReference>
<dbReference type="RefSeq" id="WP_111373731.1">
    <property type="nucleotide sequence ID" value="NZ_CP029480.1"/>
</dbReference>
<evidence type="ECO:0000313" key="2">
    <source>
        <dbReference type="Proteomes" id="UP000249873"/>
    </source>
</evidence>
<name>A0A2Z4GH60_9BACT</name>
<organism evidence="1 2">
    <name type="scientific">Arcticibacterium luteifluviistationis</name>
    <dbReference type="NCBI Taxonomy" id="1784714"/>
    <lineage>
        <taxon>Bacteria</taxon>
        <taxon>Pseudomonadati</taxon>
        <taxon>Bacteroidota</taxon>
        <taxon>Cytophagia</taxon>
        <taxon>Cytophagales</taxon>
        <taxon>Leadbetterellaceae</taxon>
        <taxon>Arcticibacterium</taxon>
    </lineage>
</organism>
<sequence length="168" mass="19092">MKVLVGLVFILSIISACEKNDINFNNDFEKSQKAWLNFKNASNNSYQYTVANGSWVGSGWETKLTVTNGVVTERYYKYTPAPDSNQPIIEWTENENELNTHTDSAAAETITLDKIYEKAQQDWLLKRDDSQTLFEVNDDGLLFQAGYIPNNCADDCFVGITIRDIKEI</sequence>